<evidence type="ECO:0000259" key="4">
    <source>
        <dbReference type="PROSITE" id="PS51071"/>
    </source>
</evidence>
<protein>
    <submittedName>
        <fullName evidence="6">MurR/RpiR family transcriptional regulator</fullName>
    </submittedName>
</protein>
<evidence type="ECO:0000313" key="7">
    <source>
        <dbReference type="Proteomes" id="UP000604161"/>
    </source>
</evidence>
<sequence>MSSLPIKHQPAQNLDTVLKAISDIYTTLTPQLKKAADYVLENPIDIALLPIRKSSEAAGVTPSAMTRLAKVLGFERYNNFKNIFKQAVHTKAPVNYGSRAQLLQEVSEANPSNKVFQEFAECAFKDLEHLFNDETLTKLQLAAAMILKAKNVFALGFRDAFACAHHFAYVGSMAFPNFRLIRGYDGNLLSDLVKITPDDIVVVFGSDSYAIETVNSIEMIKGQGAHIIAITDDLRSPLAAGADEVFIVETDTPHFFPTILSVIALAEALLSECVTLGGPPIVKNISKFENDLRRVGAYYSLK</sequence>
<keyword evidence="2" id="KW-0238">DNA-binding</keyword>
<dbReference type="Pfam" id="PF01380">
    <property type="entry name" value="SIS"/>
    <property type="match status" value="1"/>
</dbReference>
<keyword evidence="1" id="KW-0805">Transcription regulation</keyword>
<accession>A0ABR8NYA8</accession>
<dbReference type="RefSeq" id="WP_191592880.1">
    <property type="nucleotide sequence ID" value="NZ_JACYFC010000001.1"/>
</dbReference>
<keyword evidence="3" id="KW-0804">Transcription</keyword>
<dbReference type="InterPro" id="IPR009057">
    <property type="entry name" value="Homeodomain-like_sf"/>
</dbReference>
<evidence type="ECO:0000259" key="5">
    <source>
        <dbReference type="PROSITE" id="PS51464"/>
    </source>
</evidence>
<evidence type="ECO:0000256" key="3">
    <source>
        <dbReference type="ARBA" id="ARBA00023163"/>
    </source>
</evidence>
<dbReference type="CDD" id="cd05013">
    <property type="entry name" value="SIS_RpiR"/>
    <property type="match status" value="1"/>
</dbReference>
<dbReference type="InterPro" id="IPR000281">
    <property type="entry name" value="HTH_RpiR"/>
</dbReference>
<evidence type="ECO:0000256" key="2">
    <source>
        <dbReference type="ARBA" id="ARBA00023125"/>
    </source>
</evidence>
<dbReference type="SUPFAM" id="SSF46689">
    <property type="entry name" value="Homeodomain-like"/>
    <property type="match status" value="1"/>
</dbReference>
<dbReference type="InterPro" id="IPR047640">
    <property type="entry name" value="RpiR-like"/>
</dbReference>
<dbReference type="PANTHER" id="PTHR30514">
    <property type="entry name" value="GLUCOKINASE"/>
    <property type="match status" value="1"/>
</dbReference>
<gene>
    <name evidence="6" type="ORF">IF202_00295</name>
</gene>
<name>A0ABR8NYA8_9GAMM</name>
<dbReference type="Proteomes" id="UP000604161">
    <property type="component" value="Unassembled WGS sequence"/>
</dbReference>
<dbReference type="SUPFAM" id="SSF53697">
    <property type="entry name" value="SIS domain"/>
    <property type="match status" value="1"/>
</dbReference>
<dbReference type="InterPro" id="IPR001347">
    <property type="entry name" value="SIS_dom"/>
</dbReference>
<organism evidence="6 7">
    <name type="scientific">Marinomonas colpomeniae</name>
    <dbReference type="NCBI Taxonomy" id="2774408"/>
    <lineage>
        <taxon>Bacteria</taxon>
        <taxon>Pseudomonadati</taxon>
        <taxon>Pseudomonadota</taxon>
        <taxon>Gammaproteobacteria</taxon>
        <taxon>Oceanospirillales</taxon>
        <taxon>Oceanospirillaceae</taxon>
        <taxon>Marinomonas</taxon>
    </lineage>
</organism>
<comment type="caution">
    <text evidence="6">The sequence shown here is derived from an EMBL/GenBank/DDBJ whole genome shotgun (WGS) entry which is preliminary data.</text>
</comment>
<dbReference type="EMBL" id="JACYFC010000001">
    <property type="protein sequence ID" value="MBD5769477.1"/>
    <property type="molecule type" value="Genomic_DNA"/>
</dbReference>
<keyword evidence="7" id="KW-1185">Reference proteome</keyword>
<dbReference type="Gene3D" id="3.40.50.10490">
    <property type="entry name" value="Glucose-6-phosphate isomerase like protein, domain 1"/>
    <property type="match status" value="1"/>
</dbReference>
<dbReference type="InterPro" id="IPR046348">
    <property type="entry name" value="SIS_dom_sf"/>
</dbReference>
<dbReference type="Pfam" id="PF01418">
    <property type="entry name" value="HTH_6"/>
    <property type="match status" value="1"/>
</dbReference>
<dbReference type="Gene3D" id="1.10.10.10">
    <property type="entry name" value="Winged helix-like DNA-binding domain superfamily/Winged helix DNA-binding domain"/>
    <property type="match status" value="1"/>
</dbReference>
<dbReference type="InterPro" id="IPR035472">
    <property type="entry name" value="RpiR-like_SIS"/>
</dbReference>
<evidence type="ECO:0000313" key="6">
    <source>
        <dbReference type="EMBL" id="MBD5769477.1"/>
    </source>
</evidence>
<feature type="domain" description="HTH rpiR-type" evidence="4">
    <location>
        <begin position="15"/>
        <end position="91"/>
    </location>
</feature>
<dbReference type="PROSITE" id="PS51071">
    <property type="entry name" value="HTH_RPIR"/>
    <property type="match status" value="1"/>
</dbReference>
<evidence type="ECO:0000256" key="1">
    <source>
        <dbReference type="ARBA" id="ARBA00023015"/>
    </source>
</evidence>
<proteinExistence type="predicted"/>
<dbReference type="PANTHER" id="PTHR30514:SF18">
    <property type="entry name" value="RPIR-FAMILY TRANSCRIPTIONAL REGULATOR"/>
    <property type="match status" value="1"/>
</dbReference>
<feature type="domain" description="SIS" evidence="5">
    <location>
        <begin position="142"/>
        <end position="279"/>
    </location>
</feature>
<reference evidence="6 7" key="1">
    <citation type="submission" date="2020-09" db="EMBL/GenBank/DDBJ databases">
        <title>Marinomonas sp. nov., isolated from the cysticercosis algae of Qingdao, China.</title>
        <authorList>
            <person name="Sun X."/>
        </authorList>
    </citation>
    <scope>NUCLEOTIDE SEQUENCE [LARGE SCALE GENOMIC DNA]</scope>
    <source>
        <strain evidence="6 7">SM2066</strain>
    </source>
</reference>
<dbReference type="InterPro" id="IPR036388">
    <property type="entry name" value="WH-like_DNA-bd_sf"/>
</dbReference>
<dbReference type="PROSITE" id="PS51464">
    <property type="entry name" value="SIS"/>
    <property type="match status" value="1"/>
</dbReference>